<dbReference type="Pfam" id="PF01926">
    <property type="entry name" value="MMR_HSR1"/>
    <property type="match status" value="1"/>
</dbReference>
<reference evidence="7 8" key="1">
    <citation type="submission" date="2016-03" db="EMBL/GenBank/DDBJ databases">
        <title>EvidentialGene: Evidence-directed Construction of Genes on Genomes.</title>
        <authorList>
            <person name="Gilbert D.G."/>
            <person name="Choi J.-H."/>
            <person name="Mockaitis K."/>
            <person name="Colbourne J."/>
            <person name="Pfrender M."/>
        </authorList>
    </citation>
    <scope>NUCLEOTIDE SEQUENCE [LARGE SCALE GENOMIC DNA]</scope>
    <source>
        <strain evidence="7 8">Xinb3</strain>
        <tissue evidence="7">Complete organism</tissue>
    </source>
</reference>
<evidence type="ECO:0000256" key="3">
    <source>
        <dbReference type="ARBA" id="ARBA00022741"/>
    </source>
</evidence>
<evidence type="ECO:0000256" key="4">
    <source>
        <dbReference type="ARBA" id="ARBA00022801"/>
    </source>
</evidence>
<dbReference type="GO" id="GO:0005525">
    <property type="term" value="F:GTP binding"/>
    <property type="evidence" value="ECO:0007669"/>
    <property type="project" value="UniProtKB-KW"/>
</dbReference>
<keyword evidence="5" id="KW-0342">GTP-binding</keyword>
<protein>
    <recommendedName>
        <fullName evidence="6">Large subunit GTPase 1 homolog</fullName>
    </recommendedName>
</protein>
<dbReference type="STRING" id="35525.A0A165A2B9"/>
<dbReference type="InterPro" id="IPR006073">
    <property type="entry name" value="GTP-bd"/>
</dbReference>
<dbReference type="InterPro" id="IPR043358">
    <property type="entry name" value="GNL1-like"/>
</dbReference>
<keyword evidence="3" id="KW-0547">Nucleotide-binding</keyword>
<dbReference type="SUPFAM" id="SSF52540">
    <property type="entry name" value="P-loop containing nucleoside triphosphate hydrolases"/>
    <property type="match status" value="1"/>
</dbReference>
<comment type="caution">
    <text evidence="7">The sequence shown here is derived from an EMBL/GenBank/DDBJ whole genome shotgun (WGS) entry which is preliminary data.</text>
</comment>
<dbReference type="CDD" id="cd01857">
    <property type="entry name" value="HSR1_MMR1"/>
    <property type="match status" value="1"/>
</dbReference>
<evidence type="ECO:0000313" key="8">
    <source>
        <dbReference type="Proteomes" id="UP000076858"/>
    </source>
</evidence>
<dbReference type="InterPro" id="IPR030378">
    <property type="entry name" value="G_CP_dom"/>
</dbReference>
<evidence type="ECO:0000313" key="7">
    <source>
        <dbReference type="EMBL" id="KZS17100.1"/>
    </source>
</evidence>
<dbReference type="PROSITE" id="PS51721">
    <property type="entry name" value="G_CP"/>
    <property type="match status" value="1"/>
</dbReference>
<dbReference type="GO" id="GO:0003924">
    <property type="term" value="F:GTPase activity"/>
    <property type="evidence" value="ECO:0007669"/>
    <property type="project" value="InterPro"/>
</dbReference>
<organism evidence="7 8">
    <name type="scientific">Daphnia magna</name>
    <dbReference type="NCBI Taxonomy" id="35525"/>
    <lineage>
        <taxon>Eukaryota</taxon>
        <taxon>Metazoa</taxon>
        <taxon>Ecdysozoa</taxon>
        <taxon>Arthropoda</taxon>
        <taxon>Crustacea</taxon>
        <taxon>Branchiopoda</taxon>
        <taxon>Diplostraca</taxon>
        <taxon>Cladocera</taxon>
        <taxon>Anomopoda</taxon>
        <taxon>Daphniidae</taxon>
        <taxon>Daphnia</taxon>
    </lineage>
</organism>
<name>A0A165A2B9_9CRUS</name>
<keyword evidence="2" id="KW-0963">Cytoplasm</keyword>
<dbReference type="Gene3D" id="3.40.50.300">
    <property type="entry name" value="P-loop containing nucleotide triphosphate hydrolases"/>
    <property type="match status" value="2"/>
</dbReference>
<keyword evidence="8" id="KW-1185">Reference proteome</keyword>
<proteinExistence type="predicted"/>
<evidence type="ECO:0000256" key="6">
    <source>
        <dbReference type="ARBA" id="ARBA00040145"/>
    </source>
</evidence>
<dbReference type="Proteomes" id="UP000076858">
    <property type="component" value="Unassembled WGS sequence"/>
</dbReference>
<dbReference type="GO" id="GO:0000054">
    <property type="term" value="P:ribosomal subunit export from nucleus"/>
    <property type="evidence" value="ECO:0007669"/>
    <property type="project" value="TreeGrafter"/>
</dbReference>
<dbReference type="PANTHER" id="PTHR45709:SF2">
    <property type="entry name" value="LARGE SUBUNIT GTPASE 1 HOMOLOG"/>
    <property type="match status" value="1"/>
</dbReference>
<keyword evidence="4" id="KW-0378">Hydrolase</keyword>
<evidence type="ECO:0000256" key="5">
    <source>
        <dbReference type="ARBA" id="ARBA00023134"/>
    </source>
</evidence>
<dbReference type="InterPro" id="IPR027417">
    <property type="entry name" value="P-loop_NTPase"/>
</dbReference>
<dbReference type="OrthoDB" id="61815at2759"/>
<dbReference type="PANTHER" id="PTHR45709">
    <property type="entry name" value="LARGE SUBUNIT GTPASE 1 HOMOLOG-RELATED"/>
    <property type="match status" value="1"/>
</dbReference>
<dbReference type="FunFam" id="1.10.1580.10:FF:000008">
    <property type="entry name" value="Large subunit GTPase 1"/>
    <property type="match status" value="1"/>
</dbReference>
<evidence type="ECO:0000256" key="1">
    <source>
        <dbReference type="ARBA" id="ARBA00004496"/>
    </source>
</evidence>
<gene>
    <name evidence="7" type="ORF">APZ42_016663</name>
</gene>
<accession>A0A165A2B9</accession>
<sequence>MGKKTSPLGGKKGIQLGRAIIKDRFGKGKGKSRKGDPTMLHTSELDDGYDWGRLNLQSVTEQSQLDEFLATAELAGTEFAAEKLNVTFAKTQATYGLLSAEEKTKVKLAQAENAANLKIPRRPLWDRTTSGEELQQLEREAFLAWRKGLSELQEIEGVTLTPYEKNLDFWRQLWRVIERSDVVVQIVDARNPMLFRCEDLERYVVETSQEKMNLILINKADFLSEKQRQLWAEYFDNINLPVAFFSALEENQNNQLRKLKLLEEEEEEIIEEEEIEDESEYENEEEDEEEDEEEEEEENANEDANEEDNHVCEGGSKSDKHNEKFSVVENKPVTDQQITEETIGTSVEQAKETKNNLSIKVQSDPLKIGSQIKNSTRLLSGAELVELFKNIHKGRKVQEGRSVVGLVGYPNVGKSSTINSLLTYKKVSVSATPGKTKHFQTINIDDDLILCDCPGLVMPSFVSTKHEMIIWGILPIDQMRDHVGPVNLIASLIPRSILESTYGIFIPKPSEGEDTTRPPTSEELLNAYGFMRGFMTARGLPDNPRSSRHILKDFVQGKLLYCNPPPETDASEFQEFTRANRSRPLKPTATPTPFQLRVTKTNYNNSQSIDQAFFSQSLSTAHSKGRASTPGETHTKGVTANLNFPGSCSNLNELGDKPWKKHNKKHKREKLRRVYAHLDQ</sequence>
<evidence type="ECO:0000256" key="2">
    <source>
        <dbReference type="ARBA" id="ARBA00022490"/>
    </source>
</evidence>
<comment type="subcellular location">
    <subcellularLocation>
        <location evidence="1">Cytoplasm</location>
    </subcellularLocation>
</comment>
<dbReference type="AlphaFoldDB" id="A0A165A2B9"/>
<dbReference type="EMBL" id="LRGB01000642">
    <property type="protein sequence ID" value="KZS17100.1"/>
    <property type="molecule type" value="Genomic_DNA"/>
</dbReference>
<dbReference type="GO" id="GO:0005829">
    <property type="term" value="C:cytosol"/>
    <property type="evidence" value="ECO:0007669"/>
    <property type="project" value="TreeGrafter"/>
</dbReference>